<name>A0A8T0I454_CERPU</name>
<sequence length="68" mass="7429">MASSSTPALDLKVHQLDVACAELKSLHETRAVYEKRGGIFFRTTVKAAVKSQQKELEKAKALAKKTAV</sequence>
<organism evidence="1 2">
    <name type="scientific">Ceratodon purpureus</name>
    <name type="common">Fire moss</name>
    <name type="synonym">Dicranum purpureum</name>
    <dbReference type="NCBI Taxonomy" id="3225"/>
    <lineage>
        <taxon>Eukaryota</taxon>
        <taxon>Viridiplantae</taxon>
        <taxon>Streptophyta</taxon>
        <taxon>Embryophyta</taxon>
        <taxon>Bryophyta</taxon>
        <taxon>Bryophytina</taxon>
        <taxon>Bryopsida</taxon>
        <taxon>Dicranidae</taxon>
        <taxon>Pseudoditrichales</taxon>
        <taxon>Ditrichaceae</taxon>
        <taxon>Ceratodon</taxon>
    </lineage>
</organism>
<dbReference type="GO" id="GO:0006457">
    <property type="term" value="P:protein folding"/>
    <property type="evidence" value="ECO:0007669"/>
    <property type="project" value="UniProtKB-ARBA"/>
</dbReference>
<proteinExistence type="predicted"/>
<evidence type="ECO:0000313" key="2">
    <source>
        <dbReference type="Proteomes" id="UP000822688"/>
    </source>
</evidence>
<protein>
    <submittedName>
        <fullName evidence="1">Uncharacterized protein</fullName>
    </submittedName>
</protein>
<dbReference type="Proteomes" id="UP000822688">
    <property type="component" value="Chromosome 4"/>
</dbReference>
<reference evidence="1" key="1">
    <citation type="submission" date="2020-06" db="EMBL/GenBank/DDBJ databases">
        <title>WGS assembly of Ceratodon purpureus strain R40.</title>
        <authorList>
            <person name="Carey S.B."/>
            <person name="Jenkins J."/>
            <person name="Shu S."/>
            <person name="Lovell J.T."/>
            <person name="Sreedasyam A."/>
            <person name="Maumus F."/>
            <person name="Tiley G.P."/>
            <person name="Fernandez-Pozo N."/>
            <person name="Barry K."/>
            <person name="Chen C."/>
            <person name="Wang M."/>
            <person name="Lipzen A."/>
            <person name="Daum C."/>
            <person name="Saski C.A."/>
            <person name="Payton A.C."/>
            <person name="Mcbreen J.C."/>
            <person name="Conrad R.E."/>
            <person name="Kollar L.M."/>
            <person name="Olsson S."/>
            <person name="Huttunen S."/>
            <person name="Landis J.B."/>
            <person name="Wickett N.J."/>
            <person name="Johnson M.G."/>
            <person name="Rensing S.A."/>
            <person name="Grimwood J."/>
            <person name="Schmutz J."/>
            <person name="Mcdaniel S.F."/>
        </authorList>
    </citation>
    <scope>NUCLEOTIDE SEQUENCE</scope>
    <source>
        <strain evidence="1">R40</strain>
    </source>
</reference>
<dbReference type="Gene3D" id="1.10.287.370">
    <property type="match status" value="1"/>
</dbReference>
<dbReference type="SUPFAM" id="SSF46579">
    <property type="entry name" value="Prefoldin"/>
    <property type="match status" value="1"/>
</dbReference>
<comment type="caution">
    <text evidence="1">The sequence shown here is derived from an EMBL/GenBank/DDBJ whole genome shotgun (WGS) entry which is preliminary data.</text>
</comment>
<dbReference type="InterPro" id="IPR009053">
    <property type="entry name" value="Prefoldin"/>
</dbReference>
<accession>A0A8T0I454</accession>
<evidence type="ECO:0000313" key="1">
    <source>
        <dbReference type="EMBL" id="KAG0578320.1"/>
    </source>
</evidence>
<dbReference type="GO" id="GO:0009409">
    <property type="term" value="P:response to cold"/>
    <property type="evidence" value="ECO:0007669"/>
    <property type="project" value="UniProtKB-ARBA"/>
</dbReference>
<dbReference type="EMBL" id="CM026424">
    <property type="protein sequence ID" value="KAG0578320.1"/>
    <property type="molecule type" value="Genomic_DNA"/>
</dbReference>
<gene>
    <name evidence="1" type="ORF">KC19_4G014100</name>
</gene>
<keyword evidence="2" id="KW-1185">Reference proteome</keyword>
<dbReference type="AlphaFoldDB" id="A0A8T0I454"/>